<keyword evidence="4 7" id="KW-0863">Zinc-finger</keyword>
<dbReference type="SUPFAM" id="SSF57667">
    <property type="entry name" value="beta-beta-alpha zinc fingers"/>
    <property type="match status" value="2"/>
</dbReference>
<dbReference type="InterPro" id="IPR036236">
    <property type="entry name" value="Znf_C2H2_sf"/>
</dbReference>
<dbReference type="OrthoDB" id="10004641at2759"/>
<evidence type="ECO:0000256" key="1">
    <source>
        <dbReference type="ARBA" id="ARBA00004123"/>
    </source>
</evidence>
<evidence type="ECO:0000256" key="6">
    <source>
        <dbReference type="ARBA" id="ARBA00023242"/>
    </source>
</evidence>
<dbReference type="SMART" id="SM00355">
    <property type="entry name" value="ZnF_C2H2"/>
    <property type="match status" value="4"/>
</dbReference>
<dbReference type="GO" id="GO:0008270">
    <property type="term" value="F:zinc ion binding"/>
    <property type="evidence" value="ECO:0007669"/>
    <property type="project" value="UniProtKB-KW"/>
</dbReference>
<dbReference type="Pfam" id="PF00096">
    <property type="entry name" value="zf-C2H2"/>
    <property type="match status" value="2"/>
</dbReference>
<evidence type="ECO:0000256" key="7">
    <source>
        <dbReference type="PROSITE-ProRule" id="PRU00042"/>
    </source>
</evidence>
<dbReference type="AlphaFoldDB" id="A0A9N9XWC5"/>
<gene>
    <name evidence="9" type="ORF">PHYEVI_LOCUS10877</name>
</gene>
<keyword evidence="6" id="KW-0539">Nucleus</keyword>
<keyword evidence="10" id="KW-1185">Reference proteome</keyword>
<dbReference type="Proteomes" id="UP001153712">
    <property type="component" value="Chromosome 8"/>
</dbReference>
<name>A0A9N9XWC5_PHYSR</name>
<keyword evidence="2" id="KW-0479">Metal-binding</keyword>
<reference evidence="9" key="1">
    <citation type="submission" date="2022-01" db="EMBL/GenBank/DDBJ databases">
        <authorList>
            <person name="King R."/>
        </authorList>
    </citation>
    <scope>NUCLEOTIDE SEQUENCE</scope>
</reference>
<accession>A0A9N9XWC5</accession>
<protein>
    <recommendedName>
        <fullName evidence="8">C2H2-type domain-containing protein</fullName>
    </recommendedName>
</protein>
<dbReference type="Gene3D" id="3.30.160.60">
    <property type="entry name" value="Classic Zinc Finger"/>
    <property type="match status" value="2"/>
</dbReference>
<evidence type="ECO:0000259" key="8">
    <source>
        <dbReference type="PROSITE" id="PS50157"/>
    </source>
</evidence>
<evidence type="ECO:0000256" key="2">
    <source>
        <dbReference type="ARBA" id="ARBA00022723"/>
    </source>
</evidence>
<evidence type="ECO:0000256" key="5">
    <source>
        <dbReference type="ARBA" id="ARBA00022833"/>
    </source>
</evidence>
<evidence type="ECO:0000313" key="9">
    <source>
        <dbReference type="EMBL" id="CAG9864625.1"/>
    </source>
</evidence>
<dbReference type="PROSITE" id="PS50157">
    <property type="entry name" value="ZINC_FINGER_C2H2_2"/>
    <property type="match status" value="1"/>
</dbReference>
<feature type="domain" description="C2H2-type" evidence="8">
    <location>
        <begin position="35"/>
        <end position="62"/>
    </location>
</feature>
<sequence length="161" mass="19118">MQWFIEPSKWPSHLVLPMMILKENLKEPPKAGVGYSCSDCGKAYKVKSSLSNHRKWECGKEPRFKCLYCAYKAKQKVHLVRHLRKLHRVLDSEELNHAVVHFKEKCPQCHKLYKNRKSLISHRSRDCGRPKHNICEVCFEAFKRKEHLRGHMIRRHGLLLH</sequence>
<dbReference type="InterPro" id="IPR013087">
    <property type="entry name" value="Znf_C2H2_type"/>
</dbReference>
<dbReference type="PROSITE" id="PS00028">
    <property type="entry name" value="ZINC_FINGER_C2H2_1"/>
    <property type="match status" value="1"/>
</dbReference>
<evidence type="ECO:0000313" key="10">
    <source>
        <dbReference type="Proteomes" id="UP001153712"/>
    </source>
</evidence>
<dbReference type="EMBL" id="OU900101">
    <property type="protein sequence ID" value="CAG9864625.1"/>
    <property type="molecule type" value="Genomic_DNA"/>
</dbReference>
<keyword evidence="5" id="KW-0862">Zinc</keyword>
<comment type="subcellular location">
    <subcellularLocation>
        <location evidence="1">Nucleus</location>
    </subcellularLocation>
</comment>
<keyword evidence="3" id="KW-0677">Repeat</keyword>
<evidence type="ECO:0000256" key="3">
    <source>
        <dbReference type="ARBA" id="ARBA00022737"/>
    </source>
</evidence>
<dbReference type="InterPro" id="IPR050888">
    <property type="entry name" value="ZnF_C2H2-type_TF"/>
</dbReference>
<evidence type="ECO:0000256" key="4">
    <source>
        <dbReference type="ARBA" id="ARBA00022771"/>
    </source>
</evidence>
<dbReference type="GO" id="GO:0005634">
    <property type="term" value="C:nucleus"/>
    <property type="evidence" value="ECO:0007669"/>
    <property type="project" value="UniProtKB-SubCell"/>
</dbReference>
<organism evidence="9 10">
    <name type="scientific">Phyllotreta striolata</name>
    <name type="common">Striped flea beetle</name>
    <name type="synonym">Crioceris striolata</name>
    <dbReference type="NCBI Taxonomy" id="444603"/>
    <lineage>
        <taxon>Eukaryota</taxon>
        <taxon>Metazoa</taxon>
        <taxon>Ecdysozoa</taxon>
        <taxon>Arthropoda</taxon>
        <taxon>Hexapoda</taxon>
        <taxon>Insecta</taxon>
        <taxon>Pterygota</taxon>
        <taxon>Neoptera</taxon>
        <taxon>Endopterygota</taxon>
        <taxon>Coleoptera</taxon>
        <taxon>Polyphaga</taxon>
        <taxon>Cucujiformia</taxon>
        <taxon>Chrysomeloidea</taxon>
        <taxon>Chrysomelidae</taxon>
        <taxon>Galerucinae</taxon>
        <taxon>Alticini</taxon>
        <taxon>Phyllotreta</taxon>
    </lineage>
</organism>
<dbReference type="PANTHER" id="PTHR24406">
    <property type="entry name" value="TRANSCRIPTIONAL REPRESSOR CTCFL-RELATED"/>
    <property type="match status" value="1"/>
</dbReference>
<proteinExistence type="predicted"/>